<keyword evidence="6 18" id="KW-0575">Peroxidase</keyword>
<evidence type="ECO:0000256" key="15">
    <source>
        <dbReference type="PIRSR" id="PIRSR600823-3"/>
    </source>
</evidence>
<dbReference type="CDD" id="cd00693">
    <property type="entry name" value="secretory_peroxidase"/>
    <property type="match status" value="1"/>
</dbReference>
<evidence type="ECO:0000256" key="4">
    <source>
        <dbReference type="ARBA" id="ARBA00012313"/>
    </source>
</evidence>
<dbReference type="EC" id="1.11.1.7" evidence="4 18"/>
<dbReference type="OMA" id="FAHIINN"/>
<dbReference type="InterPro" id="IPR033905">
    <property type="entry name" value="Secretory_peroxidase"/>
</dbReference>
<evidence type="ECO:0000259" key="19">
    <source>
        <dbReference type="PROSITE" id="PS50873"/>
    </source>
</evidence>
<dbReference type="PROSITE" id="PS00436">
    <property type="entry name" value="PEROXIDASE_2"/>
    <property type="match status" value="1"/>
</dbReference>
<evidence type="ECO:0000256" key="9">
    <source>
        <dbReference type="ARBA" id="ARBA00023002"/>
    </source>
</evidence>
<keyword evidence="7 18" id="KW-0349">Heme</keyword>
<comment type="function">
    <text evidence="2">Removal of H(2)O(2), oxidation of toxic reductants, biosynthesis and degradation of lignin, suberization, auxin catabolism, response to environmental stresses such as wounding, pathogen attack and oxidative stress. These functions might be dependent on each isozyme/isoform in each plant tissue.</text>
</comment>
<evidence type="ECO:0000256" key="10">
    <source>
        <dbReference type="ARBA" id="ARBA00023004"/>
    </source>
</evidence>
<dbReference type="Pfam" id="PF00141">
    <property type="entry name" value="peroxidase"/>
    <property type="match status" value="1"/>
</dbReference>
<dbReference type="AlphaFoldDB" id="A0A7N0T8D3"/>
<dbReference type="InterPro" id="IPR019793">
    <property type="entry name" value="Peroxidases_heam-ligand_BS"/>
</dbReference>
<comment type="cofactor">
    <cofactor evidence="15 18">
        <name>Ca(2+)</name>
        <dbReference type="ChEBI" id="CHEBI:29108"/>
    </cofactor>
    <text evidence="15 18">Binds 2 calcium ions per subunit.</text>
</comment>
<feature type="binding site" evidence="15">
    <location>
        <position position="255"/>
    </location>
    <ligand>
        <name>Ca(2+)</name>
        <dbReference type="ChEBI" id="CHEBI:29108"/>
        <label>2</label>
    </ligand>
</feature>
<dbReference type="InterPro" id="IPR019794">
    <property type="entry name" value="Peroxidases_AS"/>
</dbReference>
<dbReference type="PANTHER" id="PTHR31388:SF147">
    <property type="entry name" value="PEROXIDASE 58"/>
    <property type="match status" value="1"/>
</dbReference>
<dbReference type="PROSITE" id="PS00435">
    <property type="entry name" value="PEROXIDASE_1"/>
    <property type="match status" value="1"/>
</dbReference>
<keyword evidence="11 17" id="KW-1015">Disulfide bond</keyword>
<feature type="disulfide bond" evidence="17">
    <location>
        <begin position="37"/>
        <end position="117"/>
    </location>
</feature>
<feature type="binding site" evidence="15">
    <location>
        <position position="90"/>
    </location>
    <ligand>
        <name>Ca(2+)</name>
        <dbReference type="ChEBI" id="CHEBI:29108"/>
        <label>1</label>
    </ligand>
</feature>
<keyword evidence="18" id="KW-0732">Signal</keyword>
<feature type="signal peptide" evidence="18">
    <location>
        <begin position="1"/>
        <end position="26"/>
    </location>
</feature>
<dbReference type="Proteomes" id="UP000594263">
    <property type="component" value="Unplaced"/>
</dbReference>
<evidence type="ECO:0000256" key="8">
    <source>
        <dbReference type="ARBA" id="ARBA00022723"/>
    </source>
</evidence>
<feature type="binding site" evidence="15">
    <location>
        <position position="250"/>
    </location>
    <ligand>
        <name>Ca(2+)</name>
        <dbReference type="ChEBI" id="CHEBI:29108"/>
        <label>2</label>
    </ligand>
</feature>
<evidence type="ECO:0000256" key="14">
    <source>
        <dbReference type="PIRSR" id="PIRSR600823-2"/>
    </source>
</evidence>
<dbReference type="EnsemblPlants" id="Kaladp0025s0011.1.v1.1">
    <property type="protein sequence ID" value="Kaladp0025s0011.1.v1.1"/>
    <property type="gene ID" value="Kaladp0025s0011.v1.1"/>
</dbReference>
<comment type="similarity">
    <text evidence="18">Belongs to the peroxidase family. Classical plant (class III) peroxidase subfamily.</text>
</comment>
<feature type="disulfide bond" evidence="17">
    <location>
        <begin position="70"/>
        <end position="75"/>
    </location>
</feature>
<dbReference type="Gene3D" id="1.10.420.10">
    <property type="entry name" value="Peroxidase, domain 2"/>
    <property type="match status" value="1"/>
</dbReference>
<dbReference type="PROSITE" id="PS50873">
    <property type="entry name" value="PEROXIDASE_4"/>
    <property type="match status" value="1"/>
</dbReference>
<dbReference type="GO" id="GO:0020037">
    <property type="term" value="F:heme binding"/>
    <property type="evidence" value="ECO:0007669"/>
    <property type="project" value="UniProtKB-UniRule"/>
</dbReference>
<feature type="domain" description="Plant heme peroxidase family profile" evidence="19">
    <location>
        <begin position="27"/>
        <end position="329"/>
    </location>
</feature>
<keyword evidence="21" id="KW-1185">Reference proteome</keyword>
<evidence type="ECO:0000313" key="21">
    <source>
        <dbReference type="Proteomes" id="UP000594263"/>
    </source>
</evidence>
<evidence type="ECO:0000256" key="3">
    <source>
        <dbReference type="ARBA" id="ARBA00006873"/>
    </source>
</evidence>
<feature type="binding site" evidence="15">
    <location>
        <position position="76"/>
    </location>
    <ligand>
        <name>Ca(2+)</name>
        <dbReference type="ChEBI" id="CHEBI:29108"/>
        <label>1</label>
    </ligand>
</feature>
<dbReference type="InterPro" id="IPR010255">
    <property type="entry name" value="Haem_peroxidase_sf"/>
</dbReference>
<keyword evidence="15 18" id="KW-0106">Calcium</keyword>
<accession>A0A7N0T8D3</accession>
<dbReference type="FunFam" id="1.10.520.10:FF:000008">
    <property type="entry name" value="Peroxidase"/>
    <property type="match status" value="1"/>
</dbReference>
<feature type="disulfide bond" evidence="17">
    <location>
        <begin position="123"/>
        <end position="325"/>
    </location>
</feature>
<evidence type="ECO:0000256" key="18">
    <source>
        <dbReference type="RuleBase" id="RU362060"/>
    </source>
</evidence>
<dbReference type="SUPFAM" id="SSF48113">
    <property type="entry name" value="Heme-dependent peroxidases"/>
    <property type="match status" value="1"/>
</dbReference>
<dbReference type="GO" id="GO:0005576">
    <property type="term" value="C:extracellular region"/>
    <property type="evidence" value="ECO:0007669"/>
    <property type="project" value="UniProtKB-SubCell"/>
</dbReference>
<reference evidence="20" key="1">
    <citation type="submission" date="2021-01" db="UniProtKB">
        <authorList>
            <consortium name="EnsemblPlants"/>
        </authorList>
    </citation>
    <scope>IDENTIFICATION</scope>
</reference>
<dbReference type="PRINTS" id="PR00461">
    <property type="entry name" value="PLPEROXIDASE"/>
</dbReference>
<feature type="binding site" evidence="14">
    <location>
        <position position="165"/>
    </location>
    <ligand>
        <name>substrate</name>
    </ligand>
</feature>
<evidence type="ECO:0000256" key="5">
    <source>
        <dbReference type="ARBA" id="ARBA00022525"/>
    </source>
</evidence>
<feature type="site" description="Transition state stabilizer" evidence="16">
    <location>
        <position position="64"/>
    </location>
</feature>
<evidence type="ECO:0000256" key="12">
    <source>
        <dbReference type="ARBA" id="ARBA00023324"/>
    </source>
</evidence>
<keyword evidence="12 18" id="KW-0376">Hydrogen peroxide</keyword>
<evidence type="ECO:0000256" key="2">
    <source>
        <dbReference type="ARBA" id="ARBA00002322"/>
    </source>
</evidence>
<dbReference type="InterPro" id="IPR002016">
    <property type="entry name" value="Haem_peroxidase"/>
</dbReference>
<dbReference type="GO" id="GO:0140825">
    <property type="term" value="F:lactoperoxidase activity"/>
    <property type="evidence" value="ECO:0007669"/>
    <property type="project" value="UniProtKB-EC"/>
</dbReference>
<comment type="subcellular location">
    <subcellularLocation>
        <location evidence="18">Secreted</location>
    </subcellularLocation>
</comment>
<evidence type="ECO:0000256" key="11">
    <source>
        <dbReference type="ARBA" id="ARBA00023157"/>
    </source>
</evidence>
<evidence type="ECO:0000256" key="13">
    <source>
        <dbReference type="PIRSR" id="PIRSR600823-1"/>
    </source>
</evidence>
<evidence type="ECO:0000256" key="6">
    <source>
        <dbReference type="ARBA" id="ARBA00022559"/>
    </source>
</evidence>
<organism evidence="20 21">
    <name type="scientific">Kalanchoe fedtschenkoi</name>
    <name type="common">Lavender scallops</name>
    <name type="synonym">South American air plant</name>
    <dbReference type="NCBI Taxonomy" id="63787"/>
    <lineage>
        <taxon>Eukaryota</taxon>
        <taxon>Viridiplantae</taxon>
        <taxon>Streptophyta</taxon>
        <taxon>Embryophyta</taxon>
        <taxon>Tracheophyta</taxon>
        <taxon>Spermatophyta</taxon>
        <taxon>Magnoliopsida</taxon>
        <taxon>eudicotyledons</taxon>
        <taxon>Gunneridae</taxon>
        <taxon>Pentapetalae</taxon>
        <taxon>Saxifragales</taxon>
        <taxon>Crassulaceae</taxon>
        <taxon>Kalanchoe</taxon>
    </lineage>
</organism>
<evidence type="ECO:0000256" key="17">
    <source>
        <dbReference type="PIRSR" id="PIRSR600823-5"/>
    </source>
</evidence>
<feature type="binding site" evidence="15">
    <location>
        <position position="72"/>
    </location>
    <ligand>
        <name>Ca(2+)</name>
        <dbReference type="ChEBI" id="CHEBI:29108"/>
        <label>1</label>
    </ligand>
</feature>
<dbReference type="Gramene" id="Kaladp0025s0011.1.v1.1">
    <property type="protein sequence ID" value="Kaladp0025s0011.1.v1.1"/>
    <property type="gene ID" value="Kaladp0025s0011.v1.1"/>
</dbReference>
<dbReference type="PRINTS" id="PR00458">
    <property type="entry name" value="PEROXIDASE"/>
</dbReference>
<feature type="active site" description="Proton acceptor" evidence="13">
    <location>
        <position position="68"/>
    </location>
</feature>
<sequence length="330" mass="34727">MMRSGFVARAALLLAAACLLTGSSRAQLSSTFYATSCPNVSSVVRGVIEQAQSSDVRIGAKLIRLHFHDCFVNGCDGSILLDNADGIQSEKDATPNANSADGWSVVDDIKTALENVCPGVVSCADILAIASEASVSLAGGPSWDVMLGRRDSLTASRSGANTNLPSPRESLDAIKQKFKDMQLDSTDLVALSGAHTFGRSRCLLFSDRLYNFSGTGAPDTTLDATYLETLRESCPQGGAGSNLVNLDPSTPDGFDNAYFTNLQNNRGLLQSDQALFSSTGSNTVSIANQFGNSQSDFFTSFAQSMVKMGNISPLTGASGEIRADCKKVNA</sequence>
<proteinExistence type="inferred from homology"/>
<dbReference type="PANTHER" id="PTHR31388">
    <property type="entry name" value="PEROXIDASE 72-RELATED"/>
    <property type="match status" value="1"/>
</dbReference>
<keyword evidence="9 18" id="KW-0560">Oxidoreductase</keyword>
<feature type="binding site" evidence="15">
    <location>
        <position position="196"/>
    </location>
    <ligand>
        <name>Ca(2+)</name>
        <dbReference type="ChEBI" id="CHEBI:29108"/>
        <label>2</label>
    </ligand>
</feature>
<feature type="binding site" description="axial binding residue" evidence="15">
    <location>
        <position position="195"/>
    </location>
    <ligand>
        <name>heme b</name>
        <dbReference type="ChEBI" id="CHEBI:60344"/>
    </ligand>
    <ligandPart>
        <name>Fe</name>
        <dbReference type="ChEBI" id="CHEBI:18248"/>
    </ligandPart>
</feature>
<comment type="similarity">
    <text evidence="3">Belongs to the peroxidase family. Ascorbate peroxidase subfamily.</text>
</comment>
<keyword evidence="8 15" id="KW-0479">Metal-binding</keyword>
<keyword evidence="10 15" id="KW-0408">Iron</keyword>
<feature type="disulfide bond" evidence="17">
    <location>
        <begin position="202"/>
        <end position="234"/>
    </location>
</feature>
<dbReference type="Gene3D" id="1.10.520.10">
    <property type="match status" value="1"/>
</dbReference>
<feature type="binding site" evidence="15">
    <location>
        <position position="74"/>
    </location>
    <ligand>
        <name>Ca(2+)</name>
        <dbReference type="ChEBI" id="CHEBI:29108"/>
        <label>1</label>
    </ligand>
</feature>
<dbReference type="GO" id="GO:0042744">
    <property type="term" value="P:hydrogen peroxide catabolic process"/>
    <property type="evidence" value="ECO:0007669"/>
    <property type="project" value="UniProtKB-KW"/>
</dbReference>
<dbReference type="GO" id="GO:0006979">
    <property type="term" value="P:response to oxidative stress"/>
    <property type="evidence" value="ECO:0007669"/>
    <property type="project" value="UniProtKB-UniRule"/>
</dbReference>
<evidence type="ECO:0000256" key="16">
    <source>
        <dbReference type="PIRSR" id="PIRSR600823-4"/>
    </source>
</evidence>
<comment type="catalytic activity">
    <reaction evidence="1 18">
        <text>2 a phenolic donor + H2O2 = 2 a phenolic radical donor + 2 H2O</text>
        <dbReference type="Rhea" id="RHEA:56136"/>
        <dbReference type="ChEBI" id="CHEBI:15377"/>
        <dbReference type="ChEBI" id="CHEBI:16240"/>
        <dbReference type="ChEBI" id="CHEBI:139520"/>
        <dbReference type="ChEBI" id="CHEBI:139521"/>
        <dbReference type="EC" id="1.11.1.7"/>
    </reaction>
</comment>
<dbReference type="GO" id="GO:0046872">
    <property type="term" value="F:metal ion binding"/>
    <property type="evidence" value="ECO:0007669"/>
    <property type="project" value="UniProtKB-UniRule"/>
</dbReference>
<evidence type="ECO:0000313" key="20">
    <source>
        <dbReference type="EnsemblPlants" id="Kaladp0025s0011.1.v1.1"/>
    </source>
</evidence>
<name>A0A7N0T8D3_KALFE</name>
<dbReference type="FunFam" id="1.10.420.10:FF:000001">
    <property type="entry name" value="Peroxidase"/>
    <property type="match status" value="1"/>
</dbReference>
<feature type="binding site" evidence="15">
    <location>
        <position position="78"/>
    </location>
    <ligand>
        <name>Ca(2+)</name>
        <dbReference type="ChEBI" id="CHEBI:29108"/>
        <label>1</label>
    </ligand>
</feature>
<comment type="cofactor">
    <cofactor evidence="15 18">
        <name>heme b</name>
        <dbReference type="ChEBI" id="CHEBI:60344"/>
    </cofactor>
    <text evidence="15 18">Binds 1 heme b (iron(II)-protoporphyrin IX) group per subunit.</text>
</comment>
<dbReference type="InterPro" id="IPR000823">
    <property type="entry name" value="Peroxidase_pln"/>
</dbReference>
<feature type="binding site" evidence="15">
    <location>
        <position position="69"/>
    </location>
    <ligand>
        <name>Ca(2+)</name>
        <dbReference type="ChEBI" id="CHEBI:29108"/>
        <label>1</label>
    </ligand>
</feature>
<feature type="binding site" evidence="15">
    <location>
        <position position="247"/>
    </location>
    <ligand>
        <name>Ca(2+)</name>
        <dbReference type="ChEBI" id="CHEBI:29108"/>
        <label>2</label>
    </ligand>
</feature>
<evidence type="ECO:0000256" key="7">
    <source>
        <dbReference type="ARBA" id="ARBA00022617"/>
    </source>
</evidence>
<evidence type="ECO:0000256" key="1">
    <source>
        <dbReference type="ARBA" id="ARBA00000189"/>
    </source>
</evidence>
<feature type="chain" id="PRO_5029942472" description="Peroxidase" evidence="18">
    <location>
        <begin position="27"/>
        <end position="330"/>
    </location>
</feature>
<protein>
    <recommendedName>
        <fullName evidence="4 18">Peroxidase</fullName>
        <ecNumber evidence="4 18">1.11.1.7</ecNumber>
    </recommendedName>
</protein>
<keyword evidence="5 18" id="KW-0964">Secreted</keyword>